<dbReference type="AlphaFoldDB" id="A0A8U0IJE3"/>
<name>A0A8U0IJE3_9EURY</name>
<dbReference type="SUPFAM" id="SSF55315">
    <property type="entry name" value="L30e-like"/>
    <property type="match status" value="1"/>
</dbReference>
<evidence type="ECO:0000256" key="3">
    <source>
        <dbReference type="ARBA" id="ARBA00022490"/>
    </source>
</evidence>
<evidence type="ECO:0000256" key="2">
    <source>
        <dbReference type="ARBA" id="ARBA00005326"/>
    </source>
</evidence>
<dbReference type="Pfam" id="PF03463">
    <property type="entry name" value="eRF1_1"/>
    <property type="match status" value="1"/>
</dbReference>
<evidence type="ECO:0000259" key="5">
    <source>
        <dbReference type="Pfam" id="PF03463"/>
    </source>
</evidence>
<protein>
    <submittedName>
        <fullName evidence="8">Peptide chain release factor 1</fullName>
    </submittedName>
</protein>
<keyword evidence="4" id="KW-0648">Protein biosynthesis</keyword>
<evidence type="ECO:0000259" key="6">
    <source>
        <dbReference type="Pfam" id="PF03464"/>
    </source>
</evidence>
<keyword evidence="9" id="KW-1185">Reference proteome</keyword>
<dbReference type="Pfam" id="PF03464">
    <property type="entry name" value="eRF1_2"/>
    <property type="match status" value="1"/>
</dbReference>
<dbReference type="Pfam" id="PF03465">
    <property type="entry name" value="eRF1_3"/>
    <property type="match status" value="1"/>
</dbReference>
<dbReference type="RefSeq" id="WP_248655199.1">
    <property type="nucleotide sequence ID" value="NZ_CP096658.1"/>
</dbReference>
<dbReference type="InterPro" id="IPR005142">
    <property type="entry name" value="eRF1_3"/>
</dbReference>
<sequence>MDIQAYERQERIERVEAAEATENDLVTVAVPPDKPLGEALERIEEDRAEAEYIDTEGEDAAYLEALEAVRSVLQHHETTPENGLVVYAGVVDGEVVEYVFDDLPSPVSEFVYERDNEFDAGLLDAAAGESSKTFGLLVVERGGAALGLTENEDVQVVETFESDVMGKSKAGGQSAQRFERDRERQKEEFFETVAEEAKRAFLGDHDAESASATGDVDGLLLGGTSVTVEDFRDGDHLDHRLEDRLVGDPVSVEYASEQGLRQLVEKASDRIETAERREMRETLDRFFDALETGGGSGESSDEVVYGRDSVAQALEYDAVETALVSADLSAEEVRGIQDLTEQEGGDCVVVPTDFERGRRFREAFDGEAAILRFAIE</sequence>
<dbReference type="PANTHER" id="PTHR10113">
    <property type="entry name" value="PEPTIDE CHAIN RELEASE FACTOR SUBUNIT 1"/>
    <property type="match status" value="1"/>
</dbReference>
<dbReference type="GO" id="GO:0003747">
    <property type="term" value="F:translation release factor activity"/>
    <property type="evidence" value="ECO:0007669"/>
    <property type="project" value="InterPro"/>
</dbReference>
<dbReference type="Proteomes" id="UP000830434">
    <property type="component" value="Chromosome"/>
</dbReference>
<feature type="domain" description="eRF1" evidence="6">
    <location>
        <begin position="134"/>
        <end position="272"/>
    </location>
</feature>
<keyword evidence="3" id="KW-0963">Cytoplasm</keyword>
<comment type="subcellular location">
    <subcellularLocation>
        <location evidence="1">Cytoplasm</location>
    </subcellularLocation>
</comment>
<dbReference type="InterPro" id="IPR029064">
    <property type="entry name" value="Ribosomal_eL30-like_sf"/>
</dbReference>
<feature type="domain" description="eRF1/Pelota-like N-terminal" evidence="5">
    <location>
        <begin position="11"/>
        <end position="122"/>
    </location>
</feature>
<evidence type="ECO:0000313" key="9">
    <source>
        <dbReference type="Proteomes" id="UP000830434"/>
    </source>
</evidence>
<gene>
    <name evidence="8" type="ORF">M0R88_01495</name>
</gene>
<comment type="similarity">
    <text evidence="2">Belongs to the eukaryotic release factor 1 family.</text>
</comment>
<dbReference type="Gene3D" id="3.30.1330.30">
    <property type="match status" value="1"/>
</dbReference>
<evidence type="ECO:0000313" key="8">
    <source>
        <dbReference type="EMBL" id="UPW00791.1"/>
    </source>
</evidence>
<dbReference type="SUPFAM" id="SSF55481">
    <property type="entry name" value="N-terminal domain of eukaryotic peptide chain release factor subunit 1, ERF1"/>
    <property type="match status" value="1"/>
</dbReference>
<dbReference type="InterPro" id="IPR042226">
    <property type="entry name" value="eFR1_2_sf"/>
</dbReference>
<dbReference type="Gene3D" id="3.30.960.10">
    <property type="entry name" value="eRF1 domain 1"/>
    <property type="match status" value="1"/>
</dbReference>
<evidence type="ECO:0000259" key="7">
    <source>
        <dbReference type="Pfam" id="PF03465"/>
    </source>
</evidence>
<evidence type="ECO:0000256" key="4">
    <source>
        <dbReference type="ARBA" id="ARBA00022917"/>
    </source>
</evidence>
<dbReference type="SUPFAM" id="SSF53137">
    <property type="entry name" value="Translational machinery components"/>
    <property type="match status" value="1"/>
</dbReference>
<dbReference type="InterPro" id="IPR005140">
    <property type="entry name" value="eRF1_Pelota-like_N"/>
</dbReference>
<evidence type="ECO:0000256" key="1">
    <source>
        <dbReference type="ARBA" id="ARBA00004496"/>
    </source>
</evidence>
<dbReference type="EMBL" id="CP096658">
    <property type="protein sequence ID" value="UPW00791.1"/>
    <property type="molecule type" value="Genomic_DNA"/>
</dbReference>
<reference evidence="8" key="1">
    <citation type="submission" date="2022-04" db="EMBL/GenBank/DDBJ databases">
        <title>Diverse halophilic archaea isolated from saline environments.</title>
        <authorList>
            <person name="Cui H.-L."/>
        </authorList>
    </citation>
    <scope>NUCLEOTIDE SEQUENCE</scope>
    <source>
        <strain evidence="8">XZYJT40</strain>
    </source>
</reference>
<proteinExistence type="inferred from homology"/>
<dbReference type="GeneID" id="72188488"/>
<dbReference type="InterPro" id="IPR005141">
    <property type="entry name" value="eRF1_2"/>
</dbReference>
<dbReference type="InterPro" id="IPR024049">
    <property type="entry name" value="eRF1_1_sf"/>
</dbReference>
<accession>A0A8U0IJE3</accession>
<dbReference type="InterPro" id="IPR004403">
    <property type="entry name" value="Peptide_chain-rel_eRF1/aRF1"/>
</dbReference>
<dbReference type="Gene3D" id="3.30.420.60">
    <property type="entry name" value="eRF1 domain 2"/>
    <property type="match status" value="1"/>
</dbReference>
<dbReference type="KEGG" id="haxz:M0R88_01495"/>
<organism evidence="8 9">
    <name type="scientific">Halorussus gelatinilyticus</name>
    <dbReference type="NCBI Taxonomy" id="2937524"/>
    <lineage>
        <taxon>Archaea</taxon>
        <taxon>Methanobacteriati</taxon>
        <taxon>Methanobacteriota</taxon>
        <taxon>Stenosarchaea group</taxon>
        <taxon>Halobacteria</taxon>
        <taxon>Halobacteriales</taxon>
        <taxon>Haladaptataceae</taxon>
        <taxon>Halorussus</taxon>
    </lineage>
</organism>
<feature type="domain" description="eRF1" evidence="7">
    <location>
        <begin position="281"/>
        <end position="375"/>
    </location>
</feature>